<dbReference type="InterPro" id="IPR052050">
    <property type="entry name" value="SecEffector_AnkRepeat"/>
</dbReference>
<reference evidence="1" key="1">
    <citation type="submission" date="2020-03" db="EMBL/GenBank/DDBJ databases">
        <title>Hybrid Assembly of Korean Phytophthora infestans isolates.</title>
        <authorList>
            <person name="Prokchorchik M."/>
            <person name="Lee Y."/>
            <person name="Seo J."/>
            <person name="Cho J.-H."/>
            <person name="Park Y.-E."/>
            <person name="Jang D.-C."/>
            <person name="Im J.-S."/>
            <person name="Choi J.-G."/>
            <person name="Park H.-J."/>
            <person name="Lee G.-B."/>
            <person name="Lee Y.-G."/>
            <person name="Hong S.-Y."/>
            <person name="Cho K."/>
            <person name="Sohn K.H."/>
        </authorList>
    </citation>
    <scope>NUCLEOTIDE SEQUENCE</scope>
    <source>
        <strain evidence="1">KR_2_A2</strain>
    </source>
</reference>
<accession>A0A8S9UEY1</accession>
<dbReference type="EMBL" id="JAACNO010001560">
    <property type="protein sequence ID" value="KAF4139210.1"/>
    <property type="molecule type" value="Genomic_DNA"/>
</dbReference>
<dbReference type="Gene3D" id="1.25.40.20">
    <property type="entry name" value="Ankyrin repeat-containing domain"/>
    <property type="match status" value="3"/>
</dbReference>
<organism evidence="1 2">
    <name type="scientific">Phytophthora infestans</name>
    <name type="common">Potato late blight agent</name>
    <name type="synonym">Botrytis infestans</name>
    <dbReference type="NCBI Taxonomy" id="4787"/>
    <lineage>
        <taxon>Eukaryota</taxon>
        <taxon>Sar</taxon>
        <taxon>Stramenopiles</taxon>
        <taxon>Oomycota</taxon>
        <taxon>Peronosporomycetes</taxon>
        <taxon>Peronosporales</taxon>
        <taxon>Peronosporaceae</taxon>
        <taxon>Phytophthora</taxon>
    </lineage>
</organism>
<dbReference type="SUPFAM" id="SSF48403">
    <property type="entry name" value="Ankyrin repeat"/>
    <property type="match status" value="2"/>
</dbReference>
<dbReference type="Pfam" id="PF12796">
    <property type="entry name" value="Ank_2"/>
    <property type="match status" value="1"/>
</dbReference>
<dbReference type="PANTHER" id="PTHR46586">
    <property type="entry name" value="ANKYRIN REPEAT-CONTAINING PROTEIN"/>
    <property type="match status" value="1"/>
</dbReference>
<dbReference type="InterPro" id="IPR036770">
    <property type="entry name" value="Ankyrin_rpt-contain_sf"/>
</dbReference>
<dbReference type="Proteomes" id="UP000704712">
    <property type="component" value="Unassembled WGS sequence"/>
</dbReference>
<dbReference type="PANTHER" id="PTHR46586:SF3">
    <property type="entry name" value="ANKYRIN REPEAT-CONTAINING PROTEIN"/>
    <property type="match status" value="1"/>
</dbReference>
<dbReference type="AlphaFoldDB" id="A0A8S9UEY1"/>
<protein>
    <submittedName>
        <fullName evidence="1">Ankyrin repeats domain-containing protein</fullName>
    </submittedName>
</protein>
<dbReference type="SMART" id="SM00248">
    <property type="entry name" value="ANK"/>
    <property type="match status" value="5"/>
</dbReference>
<sequence length="641" mass="72197">MPAVPPLTAVAYAFRTKPAFQGLPYVVDCVSVFLDSSVDLSLLYAVKIGSVRLLERIWTSSENLKHDPDHQWTLRKYLRTDKHYGQYLFSKGLEDAVPRQDMATIKWLLTKFQGFSISSEVVTRACKAGAMDLLQLFYENDSRVLDQRGEIGRGHSIKWGNLTMSAAVLSRRSDIVWWLHRHIPDANYDLDAALRSALIMGDIIMAEWLASHGARRSKNSVDITTRGVAANGRLDVLQWLVDKGRCKNIIAMVPIAAQNGHLEMLRWIVDWTLQKNAAVKRDVVAMAMSAIHVAATHGHLQTAKYLRDIELQAGCIGYTMFFTGDGLDVILCDERVSGKTMNMAAKKGFLDVVQWLYTEYGHDCQTDIFNIGVRRRGMDANAMDTAAKYGHLDVLKYFHELQISGETRLQCTKNAMDGAAKNGHLCVVKFLHDNRREGCTTVAMDTAAAHGHLDMVKWLHQYRTEGCTHVAMDRAASLGHIEVVEWLHENRTEGCTTRAMDNAATTGHLEMVKWLHSNRSEGCTHGAMDVAAAHGHLHVVKWLHSYRTEGFTIRAVNEAVENEHLKVVQWLLSNGSERCAPYVVDGAAIFNRFEVVLFLHFQCQFDFSDDAAFGTLEHGHPEMHSWLLEQYPAFRDVVMED</sequence>
<evidence type="ECO:0000313" key="1">
    <source>
        <dbReference type="EMBL" id="KAF4139210.1"/>
    </source>
</evidence>
<evidence type="ECO:0000313" key="2">
    <source>
        <dbReference type="Proteomes" id="UP000704712"/>
    </source>
</evidence>
<dbReference type="InterPro" id="IPR002110">
    <property type="entry name" value="Ankyrin_rpt"/>
</dbReference>
<gene>
    <name evidence="1" type="ORF">GN958_ATG11570</name>
</gene>
<proteinExistence type="predicted"/>
<name>A0A8S9UEY1_PHYIN</name>
<dbReference type="Pfam" id="PF13637">
    <property type="entry name" value="Ank_4"/>
    <property type="match status" value="3"/>
</dbReference>
<comment type="caution">
    <text evidence="1">The sequence shown here is derived from an EMBL/GenBank/DDBJ whole genome shotgun (WGS) entry which is preliminary data.</text>
</comment>